<dbReference type="Pfam" id="PF20247">
    <property type="entry name" value="DUF6602"/>
    <property type="match status" value="1"/>
</dbReference>
<dbReference type="CDD" id="cd21173">
    <property type="entry name" value="NucC-like"/>
    <property type="match status" value="1"/>
</dbReference>
<organism evidence="2 3">
    <name type="scientific">Saccharothrix syringae</name>
    <name type="common">Nocardiopsis syringae</name>
    <dbReference type="NCBI Taxonomy" id="103733"/>
    <lineage>
        <taxon>Bacteria</taxon>
        <taxon>Bacillati</taxon>
        <taxon>Actinomycetota</taxon>
        <taxon>Actinomycetes</taxon>
        <taxon>Pseudonocardiales</taxon>
        <taxon>Pseudonocardiaceae</taxon>
        <taxon>Saccharothrix</taxon>
    </lineage>
</organism>
<reference evidence="3" key="1">
    <citation type="journal article" date="2021" name="Curr. Microbiol.">
        <title>Complete genome of nocamycin-producing strain Saccharothrix syringae NRRL B-16468 reveals the biosynthetic potential for secondary metabolites.</title>
        <authorList>
            <person name="Mo X."/>
            <person name="Yang S."/>
        </authorList>
    </citation>
    <scope>NUCLEOTIDE SEQUENCE [LARGE SCALE GENOMIC DNA]</scope>
    <source>
        <strain evidence="3">ATCC 51364 / DSM 43886 / JCM 6844 / KCTC 9398 / NBRC 14523 / NRRL B-16468 / INA 2240</strain>
    </source>
</reference>
<dbReference type="KEGG" id="ssyi:EKG83_03100"/>
<dbReference type="Proteomes" id="UP000325787">
    <property type="component" value="Chromosome"/>
</dbReference>
<name>A0A5Q0GSX2_SACSY</name>
<dbReference type="EMBL" id="CP034550">
    <property type="protein sequence ID" value="QFZ16590.1"/>
    <property type="molecule type" value="Genomic_DNA"/>
</dbReference>
<keyword evidence="3" id="KW-1185">Reference proteome</keyword>
<evidence type="ECO:0000259" key="1">
    <source>
        <dbReference type="Pfam" id="PF20247"/>
    </source>
</evidence>
<evidence type="ECO:0000313" key="3">
    <source>
        <dbReference type="Proteomes" id="UP000325787"/>
    </source>
</evidence>
<dbReference type="OrthoDB" id="3765434at2"/>
<dbReference type="RefSeq" id="WP_153277853.1">
    <property type="nucleotide sequence ID" value="NZ_CP034550.1"/>
</dbReference>
<dbReference type="AlphaFoldDB" id="A0A5Q0GSX2"/>
<sequence>MRNPSLQALFNANEAEFRNTLNLARSTFNHLGERGGHVEEFFRSFLERQLPRRLTVSQGEVIDVAGNRSAQADVLILNEDQPANMANSSSGLYIVEGVSAVGEVKSVLTKDALADTINKGRKLKRLRVREEPGSSMLAVGSDPRRFGACPPFFLFAYSSSISESALEELLGEAAYVPPAPGSHIDTTNDSALPPLDAIFILDEYSVLNY</sequence>
<evidence type="ECO:0000313" key="2">
    <source>
        <dbReference type="EMBL" id="QFZ16590.1"/>
    </source>
</evidence>
<accession>A0A5Q0GSX2</accession>
<protein>
    <recommendedName>
        <fullName evidence="1">DUF6602 domain-containing protein</fullName>
    </recommendedName>
</protein>
<feature type="domain" description="DUF6602" evidence="1">
    <location>
        <begin position="24"/>
        <end position="126"/>
    </location>
</feature>
<dbReference type="InterPro" id="IPR046537">
    <property type="entry name" value="DUF6602"/>
</dbReference>
<gene>
    <name evidence="2" type="ORF">EKG83_03100</name>
</gene>
<proteinExistence type="predicted"/>